<dbReference type="OMA" id="MPKQIHD"/>
<dbReference type="InterPro" id="IPR002675">
    <property type="entry name" value="Ribosomal_eL38"/>
</dbReference>
<dbReference type="GeneID" id="25274937"/>
<evidence type="ECO:0000256" key="4">
    <source>
        <dbReference type="RuleBase" id="RU003445"/>
    </source>
</evidence>
<evidence type="ECO:0000256" key="3">
    <source>
        <dbReference type="ARBA" id="ARBA00023274"/>
    </source>
</evidence>
<dbReference type="GO" id="GO:0022618">
    <property type="term" value="P:protein-RNA complex assembly"/>
    <property type="evidence" value="ECO:0007669"/>
    <property type="project" value="TreeGrafter"/>
</dbReference>
<gene>
    <name evidence="5" type="ORF">EAH_00070000</name>
</gene>
<dbReference type="Pfam" id="PF01781">
    <property type="entry name" value="Ribosomal_L38e"/>
    <property type="match status" value="1"/>
</dbReference>
<dbReference type="Proteomes" id="UP000018050">
    <property type="component" value="Unassembled WGS sequence"/>
</dbReference>
<dbReference type="InterPro" id="IPR038464">
    <property type="entry name" value="Ribosomal_eL38_sf"/>
</dbReference>
<keyword evidence="6" id="KW-1185">Reference proteome</keyword>
<reference evidence="5" key="1">
    <citation type="submission" date="2013-10" db="EMBL/GenBank/DDBJ databases">
        <title>Genomic analysis of the causative agents of coccidiosis in chickens.</title>
        <authorList>
            <person name="Reid A.J."/>
            <person name="Blake D."/>
            <person name="Billington K."/>
            <person name="Browne H."/>
            <person name="Dunn M."/>
            <person name="Hung S."/>
            <person name="Kawahara F."/>
            <person name="Miranda-Saavedra D."/>
            <person name="Mourier T."/>
            <person name="Nagra H."/>
            <person name="Otto T.D."/>
            <person name="Rawlings N."/>
            <person name="Sanchez A."/>
            <person name="Sanders M."/>
            <person name="Subramaniam C."/>
            <person name="Tay Y."/>
            <person name="Dear P."/>
            <person name="Doerig C."/>
            <person name="Gruber A."/>
            <person name="Parkinson J."/>
            <person name="Shirley M."/>
            <person name="Wan K.L."/>
            <person name="Berriman M."/>
            <person name="Tomley F."/>
            <person name="Pain A."/>
        </authorList>
    </citation>
    <scope>NUCLEOTIDE SEQUENCE</scope>
    <source>
        <strain evidence="5">Houghton</strain>
    </source>
</reference>
<dbReference type="Gene3D" id="3.30.720.90">
    <property type="match status" value="1"/>
</dbReference>
<dbReference type="OrthoDB" id="10250488at2759"/>
<dbReference type="GO" id="GO:0006412">
    <property type="term" value="P:translation"/>
    <property type="evidence" value="ECO:0007669"/>
    <property type="project" value="InterPro"/>
</dbReference>
<dbReference type="VEuPathDB" id="ToxoDB:EAH_00070000"/>
<keyword evidence="3 4" id="KW-0687">Ribonucleoprotein</keyword>
<dbReference type="RefSeq" id="XP_013249861.1">
    <property type="nucleotide sequence ID" value="XM_013394407.1"/>
</dbReference>
<proteinExistence type="inferred from homology"/>
<keyword evidence="2 4" id="KW-0689">Ribosomal protein</keyword>
<sequence length="88" mass="10027">MAREIRDIREFLQTARRKDARKVVILRSIRRPKGQPFAPSSAGSLITKFKIRCSKHLYTLVVTDKAKAQKIESSLPPSLKQQVIPAKK</sequence>
<comment type="similarity">
    <text evidence="1 4">Belongs to the eukaryotic ribosomal protein eL38 family.</text>
</comment>
<dbReference type="PANTHER" id="PTHR10965">
    <property type="entry name" value="60S RIBOSOMAL PROTEIN L38"/>
    <property type="match status" value="1"/>
</dbReference>
<evidence type="ECO:0000256" key="2">
    <source>
        <dbReference type="ARBA" id="ARBA00022980"/>
    </source>
</evidence>
<evidence type="ECO:0008006" key="7">
    <source>
        <dbReference type="Google" id="ProtNLM"/>
    </source>
</evidence>
<reference evidence="5" key="2">
    <citation type="submission" date="2013-10" db="EMBL/GenBank/DDBJ databases">
        <authorList>
            <person name="Aslett M."/>
        </authorList>
    </citation>
    <scope>NUCLEOTIDE SEQUENCE</scope>
    <source>
        <strain evidence="5">Houghton</strain>
    </source>
</reference>
<accession>U6GJ04</accession>
<dbReference type="GO" id="GO:0003735">
    <property type="term" value="F:structural constituent of ribosome"/>
    <property type="evidence" value="ECO:0007669"/>
    <property type="project" value="InterPro"/>
</dbReference>
<dbReference type="AlphaFoldDB" id="U6GJ04"/>
<organism evidence="5 6">
    <name type="scientific">Eimeria acervulina</name>
    <name type="common">Coccidian parasite</name>
    <dbReference type="NCBI Taxonomy" id="5801"/>
    <lineage>
        <taxon>Eukaryota</taxon>
        <taxon>Sar</taxon>
        <taxon>Alveolata</taxon>
        <taxon>Apicomplexa</taxon>
        <taxon>Conoidasida</taxon>
        <taxon>Coccidia</taxon>
        <taxon>Eucoccidiorida</taxon>
        <taxon>Eimeriorina</taxon>
        <taxon>Eimeriidae</taxon>
        <taxon>Eimeria</taxon>
    </lineage>
</organism>
<dbReference type="PANTHER" id="PTHR10965:SF0">
    <property type="entry name" value="LARGE RIBOSOMAL SUBUNIT PROTEIN EL38"/>
    <property type="match status" value="1"/>
</dbReference>
<protein>
    <recommendedName>
        <fullName evidence="7">60S ribosomal protein L38</fullName>
    </recommendedName>
</protein>
<dbReference type="EMBL" id="HG671148">
    <property type="protein sequence ID" value="CDI80140.1"/>
    <property type="molecule type" value="Genomic_DNA"/>
</dbReference>
<evidence type="ECO:0000256" key="1">
    <source>
        <dbReference type="ARBA" id="ARBA00007803"/>
    </source>
</evidence>
<evidence type="ECO:0000313" key="6">
    <source>
        <dbReference type="Proteomes" id="UP000018050"/>
    </source>
</evidence>
<dbReference type="GO" id="GO:0022625">
    <property type="term" value="C:cytosolic large ribosomal subunit"/>
    <property type="evidence" value="ECO:0007669"/>
    <property type="project" value="TreeGrafter"/>
</dbReference>
<evidence type="ECO:0000313" key="5">
    <source>
        <dbReference type="EMBL" id="CDI80140.1"/>
    </source>
</evidence>
<name>U6GJ04_EIMAC</name>